<gene>
    <name evidence="2" type="ORF">NCTC9426_00979</name>
</gene>
<keyword evidence="1" id="KW-1133">Transmembrane helix</keyword>
<dbReference type="EMBL" id="UGPZ01000002">
    <property type="protein sequence ID" value="STY90947.1"/>
    <property type="molecule type" value="Genomic_DNA"/>
</dbReference>
<proteinExistence type="predicted"/>
<protein>
    <submittedName>
        <fullName evidence="2">Uncharacterized protein</fullName>
    </submittedName>
</protein>
<name>A0A378PQY2_MORBO</name>
<evidence type="ECO:0000313" key="3">
    <source>
        <dbReference type="Proteomes" id="UP000254133"/>
    </source>
</evidence>
<accession>A0A378PQY2</accession>
<feature type="transmembrane region" description="Helical" evidence="1">
    <location>
        <begin position="20"/>
        <end position="40"/>
    </location>
</feature>
<sequence>MKENHMRDNKTDNIELNKDYRFQSMSLLFLIFFLYMGFYGNHQIADQLAKNPKKYH</sequence>
<reference evidence="2 3" key="1">
    <citation type="submission" date="2018-06" db="EMBL/GenBank/DDBJ databases">
        <authorList>
            <consortium name="Pathogen Informatics"/>
            <person name="Doyle S."/>
        </authorList>
    </citation>
    <scope>NUCLEOTIDE SEQUENCE [LARGE SCALE GENOMIC DNA]</scope>
    <source>
        <strain evidence="2 3">NCTC9426</strain>
    </source>
</reference>
<evidence type="ECO:0000256" key="1">
    <source>
        <dbReference type="SAM" id="Phobius"/>
    </source>
</evidence>
<dbReference type="Proteomes" id="UP000254133">
    <property type="component" value="Unassembled WGS sequence"/>
</dbReference>
<keyword evidence="1" id="KW-0812">Transmembrane</keyword>
<evidence type="ECO:0000313" key="2">
    <source>
        <dbReference type="EMBL" id="STY90947.1"/>
    </source>
</evidence>
<organism evidence="2 3">
    <name type="scientific">Moraxella bovis</name>
    <dbReference type="NCBI Taxonomy" id="476"/>
    <lineage>
        <taxon>Bacteria</taxon>
        <taxon>Pseudomonadati</taxon>
        <taxon>Pseudomonadota</taxon>
        <taxon>Gammaproteobacteria</taxon>
        <taxon>Moraxellales</taxon>
        <taxon>Moraxellaceae</taxon>
        <taxon>Moraxella</taxon>
    </lineage>
</organism>
<dbReference type="AlphaFoldDB" id="A0A378PQY2"/>
<keyword evidence="1" id="KW-0472">Membrane</keyword>